<feature type="compositionally biased region" description="Polar residues" evidence="1">
    <location>
        <begin position="1"/>
        <end position="11"/>
    </location>
</feature>
<reference evidence="2" key="1">
    <citation type="submission" date="2021-01" db="EMBL/GenBank/DDBJ databases">
        <authorList>
            <person name="Corre E."/>
            <person name="Pelletier E."/>
            <person name="Niang G."/>
            <person name="Scheremetjew M."/>
            <person name="Finn R."/>
            <person name="Kale V."/>
            <person name="Holt S."/>
            <person name="Cochrane G."/>
            <person name="Meng A."/>
            <person name="Brown T."/>
            <person name="Cohen L."/>
        </authorList>
    </citation>
    <scope>NUCLEOTIDE SEQUENCE</scope>
    <source>
        <strain evidence="2">CCMP443</strain>
    </source>
</reference>
<dbReference type="EMBL" id="HBFN01027118">
    <property type="protein sequence ID" value="CAD8802002.1"/>
    <property type="molecule type" value="Transcribed_RNA"/>
</dbReference>
<accession>A0A7S0WA16</accession>
<organism evidence="2">
    <name type="scientific">Hemiselmis tepida</name>
    <dbReference type="NCBI Taxonomy" id="464990"/>
    <lineage>
        <taxon>Eukaryota</taxon>
        <taxon>Cryptophyceae</taxon>
        <taxon>Cryptomonadales</taxon>
        <taxon>Hemiselmidaceae</taxon>
        <taxon>Hemiselmis</taxon>
    </lineage>
</organism>
<sequence>MPRGTMSSAGSTVHYPATGPRTRGGAANTVGSIFSDRRTAPGTIRAQPQERLGVADRGQALVGTGRLGPTRPHDGRSAPMGGDSHYKSAFKTPGAGGRDMANVDFAHCKNMKGRFEDLSSSEVPSGAGHCSYGAARNCQVGAVRPSSAKGMPSFSSMCNREQPRPPTTGSRDIDVGLEAREYRLTNFLARAGI</sequence>
<evidence type="ECO:0000256" key="1">
    <source>
        <dbReference type="SAM" id="MobiDB-lite"/>
    </source>
</evidence>
<feature type="region of interest" description="Disordered" evidence="1">
    <location>
        <begin position="1"/>
        <end position="95"/>
    </location>
</feature>
<proteinExistence type="predicted"/>
<feature type="region of interest" description="Disordered" evidence="1">
    <location>
        <begin position="146"/>
        <end position="172"/>
    </location>
</feature>
<name>A0A7S0WA16_9CRYP</name>
<evidence type="ECO:0000313" key="2">
    <source>
        <dbReference type="EMBL" id="CAD8802002.1"/>
    </source>
</evidence>
<gene>
    <name evidence="2" type="ORF">HTEP1355_LOCUS15677</name>
</gene>
<dbReference type="AlphaFoldDB" id="A0A7S0WA16"/>
<protein>
    <submittedName>
        <fullName evidence="2">Uncharacterized protein</fullName>
    </submittedName>
</protein>